<evidence type="ECO:0000256" key="1">
    <source>
        <dbReference type="SAM" id="MobiDB-lite"/>
    </source>
</evidence>
<organism evidence="2 3">
    <name type="scientific">Exidia glandulosa HHB12029</name>
    <dbReference type="NCBI Taxonomy" id="1314781"/>
    <lineage>
        <taxon>Eukaryota</taxon>
        <taxon>Fungi</taxon>
        <taxon>Dikarya</taxon>
        <taxon>Basidiomycota</taxon>
        <taxon>Agaricomycotina</taxon>
        <taxon>Agaricomycetes</taxon>
        <taxon>Auriculariales</taxon>
        <taxon>Exidiaceae</taxon>
        <taxon>Exidia</taxon>
    </lineage>
</organism>
<keyword evidence="3" id="KW-1185">Reference proteome</keyword>
<evidence type="ECO:0000313" key="3">
    <source>
        <dbReference type="Proteomes" id="UP000077266"/>
    </source>
</evidence>
<reference evidence="2 3" key="1">
    <citation type="journal article" date="2016" name="Mol. Biol. Evol.">
        <title>Comparative Genomics of Early-Diverging Mushroom-Forming Fungi Provides Insights into the Origins of Lignocellulose Decay Capabilities.</title>
        <authorList>
            <person name="Nagy L.G."/>
            <person name="Riley R."/>
            <person name="Tritt A."/>
            <person name="Adam C."/>
            <person name="Daum C."/>
            <person name="Floudas D."/>
            <person name="Sun H."/>
            <person name="Yadav J.S."/>
            <person name="Pangilinan J."/>
            <person name="Larsson K.H."/>
            <person name="Matsuura K."/>
            <person name="Barry K."/>
            <person name="Labutti K."/>
            <person name="Kuo R."/>
            <person name="Ohm R.A."/>
            <person name="Bhattacharya S.S."/>
            <person name="Shirouzu T."/>
            <person name="Yoshinaga Y."/>
            <person name="Martin F.M."/>
            <person name="Grigoriev I.V."/>
            <person name="Hibbett D.S."/>
        </authorList>
    </citation>
    <scope>NUCLEOTIDE SEQUENCE [LARGE SCALE GENOMIC DNA]</scope>
    <source>
        <strain evidence="2 3">HHB12029</strain>
    </source>
</reference>
<gene>
    <name evidence="2" type="ORF">EXIGLDRAFT_708137</name>
</gene>
<proteinExistence type="predicted"/>
<dbReference type="Proteomes" id="UP000077266">
    <property type="component" value="Unassembled WGS sequence"/>
</dbReference>
<dbReference type="AlphaFoldDB" id="A0A166N9B7"/>
<name>A0A166N9B7_EXIGL</name>
<feature type="region of interest" description="Disordered" evidence="1">
    <location>
        <begin position="51"/>
        <end position="107"/>
    </location>
</feature>
<protein>
    <submittedName>
        <fullName evidence="2">Uncharacterized protein</fullName>
    </submittedName>
</protein>
<dbReference type="InParanoid" id="A0A166N9B7"/>
<sequence>MPDNVVLAITIPVALVLLVAVGTTAHRCAARMRDTAPQHFALRDLHASDTRMENGSAQTPHPNGKHVPAAQALPSPSQNADDKEGELSDSDDGSVTYGAISTDSELTPGMQTFTNVRRPKDKRVYSKEKRYRLRDNRVVHIKKIQIGTKVTRPWPADPDEM</sequence>
<accession>A0A166N9B7</accession>
<evidence type="ECO:0000313" key="2">
    <source>
        <dbReference type="EMBL" id="KZV78901.1"/>
    </source>
</evidence>
<dbReference type="EMBL" id="KV426729">
    <property type="protein sequence ID" value="KZV78901.1"/>
    <property type="molecule type" value="Genomic_DNA"/>
</dbReference>